<comment type="caution">
    <text evidence="1">The sequence shown here is derived from an EMBL/GenBank/DDBJ whole genome shotgun (WGS) entry which is preliminary data.</text>
</comment>
<keyword evidence="2" id="KW-1185">Reference proteome</keyword>
<sequence>MDGQTTAEYTFKKRDQAITMSTKSSVKIDGEAVQMDPQLLFQRLTIAAKASQDLASVFKYELCSHPSALFDISLLLRQPQKPVLADAIWALHTPGHVQYVLDGGALVQRIPWTRGSTYKDICKLYSEYVTRKYGEAVVVFDGYQGTSTKDMTHRRRAGGRVGATVTMDEYMPVTMNKDEFLANNTNKQQFINMLSGHLQKKNCQTYHAPGDADLLIVQKAVESATTTNTVLIGDDTDLLILLIYHANLKSHNLFFTPEPKKSTKKPRVWNIKAVKQQLGPRENALLCLYNGKPGEGLDSLRHKRFCEKVATSTSHVQPQSLPPTSAAAKYHSLRVYYQVQQWKGTVDELLPQEWGWKESDGGLVPVQTDLPPAPLELLWVIRCTCKTDCSSLRCTCKKHDKVHMQVLCCM</sequence>
<reference evidence="1" key="1">
    <citation type="journal article" date="2023" name="Science">
        <title>Genome structures resolve the early diversification of teleost fishes.</title>
        <authorList>
            <person name="Parey E."/>
            <person name="Louis A."/>
            <person name="Montfort J."/>
            <person name="Bouchez O."/>
            <person name="Roques C."/>
            <person name="Iampietro C."/>
            <person name="Lluch J."/>
            <person name="Castinel A."/>
            <person name="Donnadieu C."/>
            <person name="Desvignes T."/>
            <person name="Floi Bucao C."/>
            <person name="Jouanno E."/>
            <person name="Wen M."/>
            <person name="Mejri S."/>
            <person name="Dirks R."/>
            <person name="Jansen H."/>
            <person name="Henkel C."/>
            <person name="Chen W.J."/>
            <person name="Zahm M."/>
            <person name="Cabau C."/>
            <person name="Klopp C."/>
            <person name="Thompson A.W."/>
            <person name="Robinson-Rechavi M."/>
            <person name="Braasch I."/>
            <person name="Lecointre G."/>
            <person name="Bobe J."/>
            <person name="Postlethwait J.H."/>
            <person name="Berthelot C."/>
            <person name="Roest Crollius H."/>
            <person name="Guiguen Y."/>
        </authorList>
    </citation>
    <scope>NUCLEOTIDE SEQUENCE</scope>
    <source>
        <strain evidence="1">NC1722</strain>
    </source>
</reference>
<gene>
    <name evidence="1" type="ORF">AAFF_G00431860</name>
</gene>
<organism evidence="1 2">
    <name type="scientific">Aldrovandia affinis</name>
    <dbReference type="NCBI Taxonomy" id="143900"/>
    <lineage>
        <taxon>Eukaryota</taxon>
        <taxon>Metazoa</taxon>
        <taxon>Chordata</taxon>
        <taxon>Craniata</taxon>
        <taxon>Vertebrata</taxon>
        <taxon>Euteleostomi</taxon>
        <taxon>Actinopterygii</taxon>
        <taxon>Neopterygii</taxon>
        <taxon>Teleostei</taxon>
        <taxon>Notacanthiformes</taxon>
        <taxon>Halosauridae</taxon>
        <taxon>Aldrovandia</taxon>
    </lineage>
</organism>
<evidence type="ECO:0000313" key="2">
    <source>
        <dbReference type="Proteomes" id="UP001221898"/>
    </source>
</evidence>
<accession>A0AAD7S8W7</accession>
<proteinExistence type="predicted"/>
<name>A0AAD7S8W7_9TELE</name>
<dbReference type="EMBL" id="JAINUG010000093">
    <property type="protein sequence ID" value="KAJ8398109.1"/>
    <property type="molecule type" value="Genomic_DNA"/>
</dbReference>
<dbReference type="PANTHER" id="PTHR46704">
    <property type="entry name" value="CXC DOMAIN-CONTAINING PROTEIN-RELATED"/>
    <property type="match status" value="1"/>
</dbReference>
<dbReference type="AlphaFoldDB" id="A0AAD7S8W7"/>
<dbReference type="PANTHER" id="PTHR46704:SF1">
    <property type="entry name" value="TELOMERE LENGTH REGULATION PROTEIN TEL2 HOMOLOG"/>
    <property type="match status" value="1"/>
</dbReference>
<dbReference type="Proteomes" id="UP001221898">
    <property type="component" value="Unassembled WGS sequence"/>
</dbReference>
<evidence type="ECO:0000313" key="1">
    <source>
        <dbReference type="EMBL" id="KAJ8398109.1"/>
    </source>
</evidence>
<protein>
    <submittedName>
        <fullName evidence="1">Uncharacterized protein</fullName>
    </submittedName>
</protein>